<dbReference type="InterPro" id="IPR007637">
    <property type="entry name" value="Restrct_endonuc_II_DpnII-like"/>
</dbReference>
<dbReference type="SUPFAM" id="SSF52980">
    <property type="entry name" value="Restriction endonuclease-like"/>
    <property type="match status" value="1"/>
</dbReference>
<dbReference type="STRING" id="187101.VC03_04585"/>
<dbReference type="InterPro" id="IPR011335">
    <property type="entry name" value="Restrct_endonuc-II-like"/>
</dbReference>
<dbReference type="InterPro" id="IPR021191">
    <property type="entry name" value="Restrct_endonuc_II_DpnII"/>
</dbReference>
<evidence type="ECO:0000313" key="3">
    <source>
        <dbReference type="EMBL" id="AKC95767.1"/>
    </source>
</evidence>
<dbReference type="GO" id="GO:0003677">
    <property type="term" value="F:DNA binding"/>
    <property type="evidence" value="ECO:0007669"/>
    <property type="project" value="UniProtKB-UniRule"/>
</dbReference>
<reference evidence="3 4" key="1">
    <citation type="journal article" date="2012" name="BMC Genomics">
        <title>Genomic sequence analysis and characterization of Sneathia amnii sp. nov.</title>
        <authorList>
            <consortium name="Vaginal Microbiome Consortium (additional members)"/>
            <person name="Harwich M.D.Jr."/>
            <person name="Serrano M.G."/>
            <person name="Fettweis J.M."/>
            <person name="Alves J.M."/>
            <person name="Reimers M.A."/>
            <person name="Buck G.A."/>
            <person name="Jefferson K.K."/>
        </authorList>
    </citation>
    <scope>NUCLEOTIDE SEQUENCE [LARGE SCALE GENOMIC DNA]</scope>
    <source>
        <strain evidence="3 4">SN35</strain>
    </source>
</reference>
<evidence type="ECO:0000256" key="1">
    <source>
        <dbReference type="PIRNR" id="PIRNR016080"/>
    </source>
</evidence>
<gene>
    <name evidence="3" type="ORF">VC03_04585</name>
</gene>
<dbReference type="GO" id="GO:0009307">
    <property type="term" value="P:DNA restriction-modification system"/>
    <property type="evidence" value="ECO:0007669"/>
    <property type="project" value="UniProtKB-UniRule"/>
</dbReference>
<proteinExistence type="inferred from homology"/>
<dbReference type="PATRIC" id="fig|1069640.6.peg.906"/>
<keyword evidence="1" id="KW-0540">Nuclease</keyword>
<keyword evidence="4" id="KW-1185">Reference proteome</keyword>
<dbReference type="REBASE" id="110074">
    <property type="entry name" value="Ssp35ORF4580P"/>
</dbReference>
<organism evidence="3 4">
    <name type="scientific">Sneathia vaginalis</name>
    <dbReference type="NCBI Taxonomy" id="187101"/>
    <lineage>
        <taxon>Bacteria</taxon>
        <taxon>Fusobacteriati</taxon>
        <taxon>Fusobacteriota</taxon>
        <taxon>Fusobacteriia</taxon>
        <taxon>Fusobacteriales</taxon>
        <taxon>Leptotrichiaceae</taxon>
        <taxon>Sneathia</taxon>
    </lineage>
</organism>
<evidence type="ECO:0000313" key="4">
    <source>
        <dbReference type="Proteomes" id="UP000033103"/>
    </source>
</evidence>
<accession>A0A0E3ZBD7</accession>
<comment type="function">
    <text evidence="1">A P subtype restriction enzyme that recognizes the double-stranded unmethylated sequence 5'-GATC-3'.</text>
</comment>
<name>A0A0E3ZBD7_9FUSO</name>
<evidence type="ECO:0000259" key="2">
    <source>
        <dbReference type="Pfam" id="PF04556"/>
    </source>
</evidence>
<sequence>MERDFDKWFETFIESISSYDYYINFKKVYENVSDIEIKLNLLNYMVGKPNIEEVFVEIIKKYPECLECIPILLAVRNKEIKIFENEEVIEYNFDRKDENIEKFKYFMKRSGLFNLISKHCINNLVDYVLGVEVGLDSNGRKNRGGHLMEDLVEGYLIKSGLKKDVTYFKEMKISKIEGKWGLDLSAISNKGKTEKRFDFVIKGENKVYGIETNFYFNNGSKLNETARSYKTIALESNEIEKFEFVWITDGYGWKGAKNNLIETYEIMEHLYNINDLKNGIIERLK</sequence>
<keyword evidence="1" id="KW-0680">Restriction system</keyword>
<comment type="catalytic activity">
    <reaction evidence="1">
        <text>Endonucleolytic cleavage of DNA to give specific double-stranded fragments with terminal 5'-phosphates.</text>
        <dbReference type="EC" id="3.1.21.4"/>
    </reaction>
</comment>
<protein>
    <recommendedName>
        <fullName evidence="1">Type-2 restriction enzyme</fullName>
        <ecNumber evidence="1">3.1.21.4</ecNumber>
    </recommendedName>
</protein>
<keyword evidence="1 3" id="KW-0255">Endonuclease</keyword>
<dbReference type="Proteomes" id="UP000033103">
    <property type="component" value="Chromosome"/>
</dbReference>
<keyword evidence="1" id="KW-0378">Hydrolase</keyword>
<dbReference type="OrthoDB" id="9771872at2"/>
<dbReference type="EC" id="3.1.21.4" evidence="1"/>
<dbReference type="HOGENOM" id="CLU_089327_0_0_0"/>
<dbReference type="PIRSF" id="PIRSF016080">
    <property type="entry name" value="Restrict_endonuc_II_DpmII"/>
    <property type="match status" value="1"/>
</dbReference>
<dbReference type="AlphaFoldDB" id="A0A0E3ZBD7"/>
<dbReference type="RefSeq" id="WP_046328871.1">
    <property type="nucleotide sequence ID" value="NZ_CP011280.1"/>
</dbReference>
<dbReference type="Pfam" id="PF04556">
    <property type="entry name" value="DpnII"/>
    <property type="match status" value="1"/>
</dbReference>
<dbReference type="EMBL" id="CP011280">
    <property type="protein sequence ID" value="AKC95767.1"/>
    <property type="molecule type" value="Genomic_DNA"/>
</dbReference>
<dbReference type="KEGG" id="sns:VC03_04585"/>
<feature type="domain" description="Restriction endonuclease type II DpnII-like" evidence="2">
    <location>
        <begin position="4"/>
        <end position="282"/>
    </location>
</feature>
<comment type="similarity">
    <text evidence="1">Belongs to the DpnII type II restriction endonuclease family.</text>
</comment>
<dbReference type="GO" id="GO:0009036">
    <property type="term" value="F:type II site-specific deoxyribonuclease activity"/>
    <property type="evidence" value="ECO:0007669"/>
    <property type="project" value="UniProtKB-UniRule"/>
</dbReference>